<evidence type="ECO:0000256" key="2">
    <source>
        <dbReference type="RuleBase" id="RU369065"/>
    </source>
</evidence>
<evidence type="ECO:0000313" key="5">
    <source>
        <dbReference type="EMBL" id="KAK4269055.1"/>
    </source>
</evidence>
<organism evidence="5 6">
    <name type="scientific">Acacia crassicarpa</name>
    <name type="common">northern wattle</name>
    <dbReference type="NCBI Taxonomy" id="499986"/>
    <lineage>
        <taxon>Eukaryota</taxon>
        <taxon>Viridiplantae</taxon>
        <taxon>Streptophyta</taxon>
        <taxon>Embryophyta</taxon>
        <taxon>Tracheophyta</taxon>
        <taxon>Spermatophyta</taxon>
        <taxon>Magnoliopsida</taxon>
        <taxon>eudicotyledons</taxon>
        <taxon>Gunneridae</taxon>
        <taxon>Pentapetalae</taxon>
        <taxon>rosids</taxon>
        <taxon>fabids</taxon>
        <taxon>Fabales</taxon>
        <taxon>Fabaceae</taxon>
        <taxon>Caesalpinioideae</taxon>
        <taxon>mimosoid clade</taxon>
        <taxon>Acacieae</taxon>
        <taxon>Acacia</taxon>
    </lineage>
</organism>
<dbReference type="PANTHER" id="PTHR33077">
    <property type="entry name" value="PROTEIN TIFY 4A-RELATED-RELATED"/>
    <property type="match status" value="1"/>
</dbReference>
<dbReference type="GO" id="GO:2000022">
    <property type="term" value="P:regulation of jasmonic acid mediated signaling pathway"/>
    <property type="evidence" value="ECO:0007669"/>
    <property type="project" value="UniProtKB-UniRule"/>
</dbReference>
<feature type="domain" description="Tify" evidence="4">
    <location>
        <begin position="96"/>
        <end position="131"/>
    </location>
</feature>
<dbReference type="InterPro" id="IPR010399">
    <property type="entry name" value="Tify_dom"/>
</dbReference>
<protein>
    <recommendedName>
        <fullName evidence="2">Protein TIFY</fullName>
    </recommendedName>
    <alternativeName>
        <fullName evidence="2">Jasmonate ZIM domain-containing protein</fullName>
    </alternativeName>
</protein>
<dbReference type="EMBL" id="JAWXYG010000006">
    <property type="protein sequence ID" value="KAK4269055.1"/>
    <property type="molecule type" value="Genomic_DNA"/>
</dbReference>
<keyword evidence="2" id="KW-0539">Nucleus</keyword>
<feature type="region of interest" description="Disordered" evidence="3">
    <location>
        <begin position="201"/>
        <end position="221"/>
    </location>
</feature>
<name>A0AAE1JES3_9FABA</name>
<comment type="subcellular location">
    <subcellularLocation>
        <location evidence="2">Nucleus</location>
    </subcellularLocation>
</comment>
<keyword evidence="6" id="KW-1185">Reference proteome</keyword>
<dbReference type="Proteomes" id="UP001293593">
    <property type="component" value="Unassembled WGS sequence"/>
</dbReference>
<keyword evidence="2" id="KW-1184">Jasmonic acid signaling pathway</keyword>
<dbReference type="SMART" id="SM00979">
    <property type="entry name" value="TIFY"/>
    <property type="match status" value="1"/>
</dbReference>
<reference evidence="5" key="1">
    <citation type="submission" date="2023-10" db="EMBL/GenBank/DDBJ databases">
        <title>Chromosome-level genome of the transformable northern wattle, Acacia crassicarpa.</title>
        <authorList>
            <person name="Massaro I."/>
            <person name="Sinha N.R."/>
            <person name="Poethig S."/>
            <person name="Leichty A.R."/>
        </authorList>
    </citation>
    <scope>NUCLEOTIDE SEQUENCE</scope>
    <source>
        <strain evidence="5">Acra3RX</strain>
        <tissue evidence="5">Leaf</tissue>
    </source>
</reference>
<comment type="function">
    <text evidence="2">Repressor of jasmonate responses.</text>
</comment>
<accession>A0AAE1JES3</accession>
<evidence type="ECO:0000313" key="6">
    <source>
        <dbReference type="Proteomes" id="UP001293593"/>
    </source>
</evidence>
<dbReference type="InterPro" id="IPR018467">
    <property type="entry name" value="CCT_CS"/>
</dbReference>
<evidence type="ECO:0000259" key="4">
    <source>
        <dbReference type="PROSITE" id="PS51320"/>
    </source>
</evidence>
<dbReference type="InterPro" id="IPR040390">
    <property type="entry name" value="TIFY/JAZ"/>
</dbReference>
<dbReference type="GO" id="GO:0031347">
    <property type="term" value="P:regulation of defense response"/>
    <property type="evidence" value="ECO:0007669"/>
    <property type="project" value="UniProtKB-UniRule"/>
</dbReference>
<dbReference type="PROSITE" id="PS51320">
    <property type="entry name" value="TIFY"/>
    <property type="match status" value="1"/>
</dbReference>
<evidence type="ECO:0000256" key="3">
    <source>
        <dbReference type="SAM" id="MobiDB-lite"/>
    </source>
</evidence>
<dbReference type="Pfam" id="PF09425">
    <property type="entry name" value="Jas_motif"/>
    <property type="match status" value="1"/>
</dbReference>
<sequence length="229" mass="25345">MSTFSDTEANGQRAGSNFSQTCNLFRQFLKEKRGCGAISLGMSGKKIEPRGNPTTTMDLLTSLEQSDDISKQSLSAMDFLPQLLENQSMIRSQAKAEPKSPQMAIFYSGKVLVFDDFPPAKATEIMELATKLSCDNSGVIKNLRSASVENINEVTVPQTSTSRETSRPGRLSSGPDIRYPRRASLLKFLEKRKERVIAKGPYHMNPKHEAGGRSGGQPDQFCRPFDLNF</sequence>
<comment type="similarity">
    <text evidence="1 2">Belongs to the TIFY/JAZ family.</text>
</comment>
<evidence type="ECO:0000256" key="1">
    <source>
        <dbReference type="ARBA" id="ARBA00008614"/>
    </source>
</evidence>
<proteinExistence type="inferred from homology"/>
<comment type="domain">
    <text evidence="2">The jas domain is required for interaction with COI1.</text>
</comment>
<dbReference type="PANTHER" id="PTHR33077:SF52">
    <property type="entry name" value="PROTEIN TIFY 11D"/>
    <property type="match status" value="1"/>
</dbReference>
<dbReference type="Pfam" id="PF06200">
    <property type="entry name" value="tify"/>
    <property type="match status" value="1"/>
</dbReference>
<feature type="region of interest" description="Disordered" evidence="3">
    <location>
        <begin position="155"/>
        <end position="176"/>
    </location>
</feature>
<dbReference type="AlphaFoldDB" id="A0AAE1JES3"/>
<gene>
    <name evidence="5" type="ORF">QN277_022260</name>
</gene>
<dbReference type="GO" id="GO:0009611">
    <property type="term" value="P:response to wounding"/>
    <property type="evidence" value="ECO:0007669"/>
    <property type="project" value="UniProtKB-UniRule"/>
</dbReference>
<dbReference type="GO" id="GO:0005634">
    <property type="term" value="C:nucleus"/>
    <property type="evidence" value="ECO:0007669"/>
    <property type="project" value="UniProtKB-SubCell"/>
</dbReference>
<comment type="caution">
    <text evidence="5">The sequence shown here is derived from an EMBL/GenBank/DDBJ whole genome shotgun (WGS) entry which is preliminary data.</text>
</comment>